<sequence>MSLVIMFLHLLKNGKKKLIYPIFRIPLIKQTRYLVNYPINQNFENALIMYLLIKATKIASYQF</sequence>
<comment type="caution">
    <text evidence="1">The sequence shown here is derived from an EMBL/GenBank/DDBJ whole genome shotgun (WGS) entry which is preliminary data.</text>
</comment>
<gene>
    <name evidence="1" type="ORF">PPRIM_AZ9-3.1.T0870005</name>
</gene>
<dbReference type="AlphaFoldDB" id="A0A8S1NUZ2"/>
<organism evidence="1 2">
    <name type="scientific">Paramecium primaurelia</name>
    <dbReference type="NCBI Taxonomy" id="5886"/>
    <lineage>
        <taxon>Eukaryota</taxon>
        <taxon>Sar</taxon>
        <taxon>Alveolata</taxon>
        <taxon>Ciliophora</taxon>
        <taxon>Intramacronucleata</taxon>
        <taxon>Oligohymenophorea</taxon>
        <taxon>Peniculida</taxon>
        <taxon>Parameciidae</taxon>
        <taxon>Paramecium</taxon>
    </lineage>
</organism>
<protein>
    <submittedName>
        <fullName evidence="1">Uncharacterized protein</fullName>
    </submittedName>
</protein>
<reference evidence="1" key="1">
    <citation type="submission" date="2021-01" db="EMBL/GenBank/DDBJ databases">
        <authorList>
            <consortium name="Genoscope - CEA"/>
            <person name="William W."/>
        </authorList>
    </citation>
    <scope>NUCLEOTIDE SEQUENCE</scope>
</reference>
<proteinExistence type="predicted"/>
<accession>A0A8S1NUZ2</accession>
<keyword evidence="2" id="KW-1185">Reference proteome</keyword>
<evidence type="ECO:0000313" key="1">
    <source>
        <dbReference type="EMBL" id="CAD8090894.1"/>
    </source>
</evidence>
<name>A0A8S1NUZ2_PARPR</name>
<evidence type="ECO:0000313" key="2">
    <source>
        <dbReference type="Proteomes" id="UP000688137"/>
    </source>
</evidence>
<dbReference type="Proteomes" id="UP000688137">
    <property type="component" value="Unassembled WGS sequence"/>
</dbReference>
<dbReference type="EMBL" id="CAJJDM010000090">
    <property type="protein sequence ID" value="CAD8090894.1"/>
    <property type="molecule type" value="Genomic_DNA"/>
</dbReference>